<reference evidence="2 3" key="1">
    <citation type="submission" date="2019-01" db="EMBL/GenBank/DDBJ databases">
        <title>Filimonas sp. strain TTM-71.</title>
        <authorList>
            <person name="Chen W.-M."/>
        </authorList>
    </citation>
    <scope>NUCLEOTIDE SEQUENCE [LARGE SCALE GENOMIC DNA]</scope>
    <source>
        <strain evidence="2 3">TTM-71</strain>
    </source>
</reference>
<name>A0A4Q1D6T3_9BACT</name>
<gene>
    <name evidence="2" type="ORF">ESB13_16805</name>
</gene>
<evidence type="ECO:0000256" key="1">
    <source>
        <dbReference type="SAM" id="MobiDB-lite"/>
    </source>
</evidence>
<dbReference type="EMBL" id="SDHZ01000002">
    <property type="protein sequence ID" value="RXK83736.1"/>
    <property type="molecule type" value="Genomic_DNA"/>
</dbReference>
<dbReference type="Proteomes" id="UP000290545">
    <property type="component" value="Unassembled WGS sequence"/>
</dbReference>
<dbReference type="AlphaFoldDB" id="A0A4Q1D6T3"/>
<proteinExistence type="predicted"/>
<sequence>MSITPVRKPRLEDDGLYDPKVREDLWPDEPHFPNDDMEDLLEEPGISDGDAAEESVPAVVADPDLQEGDDFDEDDDTTEFVEWEEEDDEEDEI</sequence>
<evidence type="ECO:0000313" key="3">
    <source>
        <dbReference type="Proteomes" id="UP000290545"/>
    </source>
</evidence>
<accession>A0A4Q1D6T3</accession>
<dbReference type="RefSeq" id="WP_129004788.1">
    <property type="nucleotide sequence ID" value="NZ_SDHZ01000002.1"/>
</dbReference>
<organism evidence="2 3">
    <name type="scientific">Filimonas effusa</name>
    <dbReference type="NCBI Taxonomy" id="2508721"/>
    <lineage>
        <taxon>Bacteria</taxon>
        <taxon>Pseudomonadati</taxon>
        <taxon>Bacteroidota</taxon>
        <taxon>Chitinophagia</taxon>
        <taxon>Chitinophagales</taxon>
        <taxon>Chitinophagaceae</taxon>
        <taxon>Filimonas</taxon>
    </lineage>
</organism>
<feature type="region of interest" description="Disordered" evidence="1">
    <location>
        <begin position="1"/>
        <end position="93"/>
    </location>
</feature>
<evidence type="ECO:0000313" key="2">
    <source>
        <dbReference type="EMBL" id="RXK83736.1"/>
    </source>
</evidence>
<comment type="caution">
    <text evidence="2">The sequence shown here is derived from an EMBL/GenBank/DDBJ whole genome shotgun (WGS) entry which is preliminary data.</text>
</comment>
<feature type="compositionally biased region" description="Basic and acidic residues" evidence="1">
    <location>
        <begin position="9"/>
        <end position="34"/>
    </location>
</feature>
<protein>
    <submittedName>
        <fullName evidence="2">Uncharacterized protein</fullName>
    </submittedName>
</protein>
<keyword evidence="3" id="KW-1185">Reference proteome</keyword>
<feature type="compositionally biased region" description="Acidic residues" evidence="1">
    <location>
        <begin position="64"/>
        <end position="93"/>
    </location>
</feature>